<dbReference type="EMBL" id="AP017470">
    <property type="protein sequence ID" value="BBB33301.1"/>
    <property type="molecule type" value="Genomic_DNA"/>
</dbReference>
<feature type="binding site" description="axial binding residue" evidence="8">
    <location>
        <position position="116"/>
    </location>
    <ligand>
        <name>heme</name>
        <dbReference type="ChEBI" id="CHEBI:30413"/>
    </ligand>
    <ligandPart>
        <name>Fe</name>
        <dbReference type="ChEBI" id="CHEBI:18248"/>
    </ligandPart>
</feature>
<feature type="transmembrane region" description="Helical" evidence="9">
    <location>
        <begin position="146"/>
        <end position="173"/>
    </location>
</feature>
<protein>
    <submittedName>
        <fullName evidence="10">Succinate dehydrogenase cytochrome b556 subunit</fullName>
    </submittedName>
</protein>
<name>A0A7R6SZ60_9BACT</name>
<feature type="binding site" description="axial binding residue" evidence="8">
    <location>
        <position position="31"/>
    </location>
    <ligand>
        <name>heme</name>
        <dbReference type="ChEBI" id="CHEBI:30413"/>
    </ligand>
    <ligandPart>
        <name>Fe</name>
        <dbReference type="ChEBI" id="CHEBI:18248"/>
    </ligandPart>
</feature>
<evidence type="ECO:0000256" key="1">
    <source>
        <dbReference type="ARBA" id="ARBA00004370"/>
    </source>
</evidence>
<reference evidence="10 11" key="1">
    <citation type="journal article" date="2012" name="Extremophiles">
        <title>Thermotomaculum hydrothermale gen. nov., sp. nov., a novel heterotrophic thermophile within the phylum Acidobacteria from a deep-sea hydrothermal vent chimney in the Southern Okinawa Trough.</title>
        <authorList>
            <person name="Izumi H."/>
            <person name="Nunoura T."/>
            <person name="Miyazaki M."/>
            <person name="Mino S."/>
            <person name="Toki T."/>
            <person name="Takai K."/>
            <person name="Sako Y."/>
            <person name="Sawabe T."/>
            <person name="Nakagawa S."/>
        </authorList>
    </citation>
    <scope>NUCLEOTIDE SEQUENCE [LARGE SCALE GENOMIC DNA]</scope>
    <source>
        <strain evidence="10 11">AC55</strain>
    </source>
</reference>
<evidence type="ECO:0000256" key="5">
    <source>
        <dbReference type="ARBA" id="ARBA00022989"/>
    </source>
</evidence>
<dbReference type="InterPro" id="IPR016002">
    <property type="entry name" value="Succ_DH_cyt_b558_Firmicute"/>
</dbReference>
<dbReference type="PIRSF" id="PIRSF000170">
    <property type="entry name" value="Succ_dh_cyt_b558"/>
    <property type="match status" value="1"/>
</dbReference>
<dbReference type="InterPro" id="IPR011138">
    <property type="entry name" value="Cytochrome_b-558"/>
</dbReference>
<dbReference type="PANTHER" id="PTHR41910">
    <property type="entry name" value="SUCCINATE DEHYDROGENASE 2 MEMBRANE SUBUNIT SDHC"/>
    <property type="match status" value="1"/>
</dbReference>
<proteinExistence type="predicted"/>
<dbReference type="GO" id="GO:0016020">
    <property type="term" value="C:membrane"/>
    <property type="evidence" value="ECO:0007669"/>
    <property type="project" value="UniProtKB-SubCell"/>
</dbReference>
<evidence type="ECO:0000256" key="8">
    <source>
        <dbReference type="PIRSR" id="PIRSR000170-1"/>
    </source>
</evidence>
<dbReference type="PANTHER" id="PTHR41910:SF1">
    <property type="entry name" value="SUCCINATE DEHYDROGENASE HYDROPHOBIC MEMBRANE ANCHOR SUBUNIT"/>
    <property type="match status" value="1"/>
</dbReference>
<evidence type="ECO:0000256" key="4">
    <source>
        <dbReference type="ARBA" id="ARBA00022723"/>
    </source>
</evidence>
<keyword evidence="2 8" id="KW-0349">Heme</keyword>
<dbReference type="SUPFAM" id="SSF81343">
    <property type="entry name" value="Fumarate reductase respiratory complex transmembrane subunits"/>
    <property type="match status" value="1"/>
</dbReference>
<evidence type="ECO:0000313" key="10">
    <source>
        <dbReference type="EMBL" id="BBB33301.1"/>
    </source>
</evidence>
<keyword evidence="4 8" id="KW-0479">Metal-binding</keyword>
<organism evidence="10 11">
    <name type="scientific">Thermotomaculum hydrothermale</name>
    <dbReference type="NCBI Taxonomy" id="981385"/>
    <lineage>
        <taxon>Bacteria</taxon>
        <taxon>Pseudomonadati</taxon>
        <taxon>Acidobacteriota</taxon>
        <taxon>Holophagae</taxon>
        <taxon>Thermotomaculales</taxon>
        <taxon>Thermotomaculaceae</taxon>
        <taxon>Thermotomaculum</taxon>
    </lineage>
</organism>
<feature type="transmembrane region" description="Helical" evidence="9">
    <location>
        <begin position="103"/>
        <end position="126"/>
    </location>
</feature>
<evidence type="ECO:0000256" key="3">
    <source>
        <dbReference type="ARBA" id="ARBA00022692"/>
    </source>
</evidence>
<feature type="transmembrane region" description="Helical" evidence="9">
    <location>
        <begin position="57"/>
        <end position="82"/>
    </location>
</feature>
<dbReference type="InterPro" id="IPR039023">
    <property type="entry name" value="SdhC_prok"/>
</dbReference>
<dbReference type="AlphaFoldDB" id="A0A7R6SZ60"/>
<feature type="transmembrane region" description="Helical" evidence="9">
    <location>
        <begin position="18"/>
        <end position="45"/>
    </location>
</feature>
<keyword evidence="11" id="KW-1185">Reference proteome</keyword>
<dbReference type="NCBIfam" id="TIGR02046">
    <property type="entry name" value="sdhC_b558_fam"/>
    <property type="match status" value="1"/>
</dbReference>
<keyword evidence="6 8" id="KW-0408">Iron</keyword>
<keyword evidence="7 9" id="KW-0472">Membrane</keyword>
<dbReference type="Pfam" id="PF01127">
    <property type="entry name" value="Sdh_cyt"/>
    <property type="match status" value="1"/>
</dbReference>
<accession>A0A7R6SZ60</accession>
<evidence type="ECO:0000256" key="2">
    <source>
        <dbReference type="ARBA" id="ARBA00022617"/>
    </source>
</evidence>
<dbReference type="InterPro" id="IPR000701">
    <property type="entry name" value="SuccDH_FuR_B_TM-su"/>
</dbReference>
<evidence type="ECO:0000256" key="6">
    <source>
        <dbReference type="ARBA" id="ARBA00023004"/>
    </source>
</evidence>
<feature type="binding site" description="axial binding residue" evidence="8">
    <location>
        <position position="73"/>
    </location>
    <ligand>
        <name>heme</name>
        <dbReference type="ChEBI" id="CHEBI:30413"/>
    </ligand>
    <ligandPart>
        <name>Fe</name>
        <dbReference type="ChEBI" id="CHEBI:18248"/>
    </ligandPart>
</feature>
<feature type="transmembrane region" description="Helical" evidence="9">
    <location>
        <begin position="185"/>
        <end position="205"/>
    </location>
</feature>
<evidence type="ECO:0000256" key="9">
    <source>
        <dbReference type="SAM" id="Phobius"/>
    </source>
</evidence>
<dbReference type="GO" id="GO:0046872">
    <property type="term" value="F:metal ion binding"/>
    <property type="evidence" value="ECO:0007669"/>
    <property type="project" value="UniProtKB-KW"/>
</dbReference>
<dbReference type="Proteomes" id="UP000595564">
    <property type="component" value="Chromosome"/>
</dbReference>
<gene>
    <name evidence="10" type="primary">sdhC</name>
    <name evidence="10" type="ORF">TTHT_1843</name>
</gene>
<evidence type="ECO:0000313" key="11">
    <source>
        <dbReference type="Proteomes" id="UP000595564"/>
    </source>
</evidence>
<dbReference type="CDD" id="cd03497">
    <property type="entry name" value="SQR_TypeB_1_TM"/>
    <property type="match status" value="1"/>
</dbReference>
<dbReference type="RefSeq" id="WP_201327607.1">
    <property type="nucleotide sequence ID" value="NZ_AP017470.1"/>
</dbReference>
<evidence type="ECO:0000256" key="7">
    <source>
        <dbReference type="ARBA" id="ARBA00023136"/>
    </source>
</evidence>
<keyword evidence="5 9" id="KW-1133">Transmembrane helix</keyword>
<dbReference type="KEGG" id="thyd:TTHT_1843"/>
<dbReference type="InterPro" id="IPR034804">
    <property type="entry name" value="SQR/QFR_C/D"/>
</dbReference>
<dbReference type="Gene3D" id="1.20.1300.10">
    <property type="entry name" value="Fumarate reductase/succinate dehydrogenase, transmembrane subunit"/>
    <property type="match status" value="1"/>
</dbReference>
<comment type="subcellular location">
    <subcellularLocation>
        <location evidence="1">Membrane</location>
    </subcellularLocation>
</comment>
<keyword evidence="3 9" id="KW-0812">Transmembrane</keyword>
<sequence>MTEVAVDRSFFNRRLHSFLGIFPIGLFILEHFFTNSFAVHGAAVYNGKIEFFKELPYLLAIETIFIFLPLLFHGIYGLYIVYTGEPNNLQYGYARNWMYLIQRVTGVILLFFIGWHVYVTRISALLYGTEVSYQYMAKMFQSPVVFWWMVIGVISAAFHFANGIWSFCIVWGITTGPKAQKRMGWITLGLFVVLAFVGIRALLAFHI</sequence>
<feature type="binding site" description="axial binding residue" evidence="8">
    <location>
        <position position="159"/>
    </location>
    <ligand>
        <name>heme</name>
        <dbReference type="ChEBI" id="CHEBI:30413"/>
    </ligand>
    <ligandPart>
        <name>Fe</name>
        <dbReference type="ChEBI" id="CHEBI:18248"/>
    </ligandPart>
</feature>